<name>A0A1I8JMU0_9PLAT</name>
<evidence type="ECO:0000256" key="1">
    <source>
        <dbReference type="SAM" id="MobiDB-lite"/>
    </source>
</evidence>
<feature type="compositionally biased region" description="Basic and acidic residues" evidence="1">
    <location>
        <begin position="419"/>
        <end position="431"/>
    </location>
</feature>
<dbReference type="GO" id="GO:0006412">
    <property type="term" value="P:translation"/>
    <property type="evidence" value="ECO:0007669"/>
    <property type="project" value="InterPro"/>
</dbReference>
<evidence type="ECO:0000313" key="2">
    <source>
        <dbReference type="Proteomes" id="UP000095280"/>
    </source>
</evidence>
<sequence>MTKGTPVLESGTTSSHTPVPPLRPASPITVQKKTCSSCGYPAPESGTLTGPRRRSAGHHWHRADAPSQSCAPPFNYGFRTGQTKHETLASQDASPRGMLKEYRIVGRRLPSEAVPQPPLYEMRIFATDSVTAKSDSGTLSRRSPPRTAKRPCVTQFHDSKLKFPLPHPAFNRLHAPRFTTEFVAFTALLLTDRLSRQPKCPTRADTPNNRLRVIRAAGCWARSVKLRPPFSRPGASAPPCLPPPPPSVAGPPTVSFSLTVPPPPTSTPAASPPPPPPPPPHGSLTANVSDSRTPSTAKAQQQTKAGRKLPPRLSVTMDSKSRRHQAGHRLKARFISTSPAGDSAGLVSRPPESAGEVITRRLADGRDPGEPWNSTGSAGCLQASQQQAPQQQDWLIGQRAQQAAPDAVGGGRLSPNRPAEQRVGEAPRHVDVGNQSSCALASRGLGALHQHHPGNRGWPARTGCYTSPGRDRTASSRKENRDAELSIQR</sequence>
<feature type="compositionally biased region" description="Basic and acidic residues" evidence="1">
    <location>
        <begin position="358"/>
        <end position="369"/>
    </location>
</feature>
<feature type="compositionally biased region" description="Pro residues" evidence="1">
    <location>
        <begin position="239"/>
        <end position="249"/>
    </location>
</feature>
<feature type="compositionally biased region" description="Low complexity" evidence="1">
    <location>
        <begin position="250"/>
        <end position="259"/>
    </location>
</feature>
<feature type="compositionally biased region" description="Pro residues" evidence="1">
    <location>
        <begin position="260"/>
        <end position="281"/>
    </location>
</feature>
<feature type="compositionally biased region" description="Basic residues" evidence="1">
    <location>
        <begin position="321"/>
        <end position="332"/>
    </location>
</feature>
<protein>
    <submittedName>
        <fullName evidence="3">Ribosomal_L18A domain-containing protein</fullName>
    </submittedName>
</protein>
<feature type="compositionally biased region" description="Polar residues" evidence="1">
    <location>
        <begin position="284"/>
        <end position="304"/>
    </location>
</feature>
<proteinExistence type="predicted"/>
<dbReference type="PANTHER" id="PTHR10052">
    <property type="entry name" value="60S RIBOSOMAL PROTEIN L18A"/>
    <property type="match status" value="1"/>
</dbReference>
<feature type="region of interest" description="Disordered" evidence="1">
    <location>
        <begin position="1"/>
        <end position="27"/>
    </location>
</feature>
<reference evidence="3" key="1">
    <citation type="submission" date="2016-11" db="UniProtKB">
        <authorList>
            <consortium name="WormBaseParasite"/>
        </authorList>
    </citation>
    <scope>IDENTIFICATION</scope>
</reference>
<dbReference type="GO" id="GO:0003735">
    <property type="term" value="F:structural constituent of ribosome"/>
    <property type="evidence" value="ECO:0007669"/>
    <property type="project" value="InterPro"/>
</dbReference>
<feature type="region of interest" description="Disordered" evidence="1">
    <location>
        <begin position="444"/>
        <end position="489"/>
    </location>
</feature>
<feature type="region of interest" description="Disordered" evidence="1">
    <location>
        <begin position="233"/>
        <end position="432"/>
    </location>
</feature>
<keyword evidence="2" id="KW-1185">Reference proteome</keyword>
<dbReference type="AlphaFoldDB" id="A0A1I8JMU0"/>
<dbReference type="Proteomes" id="UP000095280">
    <property type="component" value="Unplaced"/>
</dbReference>
<dbReference type="WBParaSite" id="snap_masked-unitig_27752-processed-gene-0.0-mRNA-1">
    <property type="protein sequence ID" value="snap_masked-unitig_27752-processed-gene-0.0-mRNA-1"/>
    <property type="gene ID" value="snap_masked-unitig_27752-processed-gene-0.0"/>
</dbReference>
<feature type="compositionally biased region" description="Basic and acidic residues" evidence="1">
    <location>
        <begin position="469"/>
        <end position="489"/>
    </location>
</feature>
<feature type="compositionally biased region" description="Low complexity" evidence="1">
    <location>
        <begin position="382"/>
        <end position="392"/>
    </location>
</feature>
<dbReference type="GO" id="GO:0005840">
    <property type="term" value="C:ribosome"/>
    <property type="evidence" value="ECO:0007669"/>
    <property type="project" value="InterPro"/>
</dbReference>
<dbReference type="Gene3D" id="3.10.20.10">
    <property type="match status" value="1"/>
</dbReference>
<feature type="region of interest" description="Disordered" evidence="1">
    <location>
        <begin position="40"/>
        <end position="72"/>
    </location>
</feature>
<accession>A0A1I8JMU0</accession>
<feature type="compositionally biased region" description="Basic residues" evidence="1">
    <location>
        <begin position="51"/>
        <end position="61"/>
    </location>
</feature>
<evidence type="ECO:0000313" key="3">
    <source>
        <dbReference type="WBParaSite" id="snap_masked-unitig_27752-processed-gene-0.0-mRNA-1"/>
    </source>
</evidence>
<organism evidence="2 3">
    <name type="scientific">Macrostomum lignano</name>
    <dbReference type="NCBI Taxonomy" id="282301"/>
    <lineage>
        <taxon>Eukaryota</taxon>
        <taxon>Metazoa</taxon>
        <taxon>Spiralia</taxon>
        <taxon>Lophotrochozoa</taxon>
        <taxon>Platyhelminthes</taxon>
        <taxon>Rhabditophora</taxon>
        <taxon>Macrostomorpha</taxon>
        <taxon>Macrostomida</taxon>
        <taxon>Macrostomidae</taxon>
        <taxon>Macrostomum</taxon>
    </lineage>
</organism>
<dbReference type="InterPro" id="IPR021138">
    <property type="entry name" value="Ribosomal_eL20_eukaryotes"/>
</dbReference>